<keyword evidence="3" id="KW-1185">Reference proteome</keyword>
<dbReference type="Pfam" id="PF00561">
    <property type="entry name" value="Abhydrolase_1"/>
    <property type="match status" value="1"/>
</dbReference>
<evidence type="ECO:0000313" key="2">
    <source>
        <dbReference type="EMBL" id="UOQ45786.1"/>
    </source>
</evidence>
<gene>
    <name evidence="2" type="ORF">MUN89_07615</name>
</gene>
<dbReference type="RefSeq" id="WP_244712643.1">
    <property type="nucleotide sequence ID" value="NZ_CP095073.1"/>
</dbReference>
<dbReference type="GO" id="GO:0016787">
    <property type="term" value="F:hydrolase activity"/>
    <property type="evidence" value="ECO:0007669"/>
    <property type="project" value="UniProtKB-KW"/>
</dbReference>
<dbReference type="PANTHER" id="PTHR43798:SF33">
    <property type="entry name" value="HYDROLASE, PUTATIVE (AFU_ORTHOLOGUE AFUA_2G14860)-RELATED"/>
    <property type="match status" value="1"/>
</dbReference>
<evidence type="ECO:0000259" key="1">
    <source>
        <dbReference type="Pfam" id="PF00561"/>
    </source>
</evidence>
<sequence>MHNVIEDFIFKWNVEEITIKTLIDIGNKKLELWMKGKGKTIIIQPGLMSSVAEWEGLCEELSKSARVITYNRAGLGRSDKGSTPRNRKENARGLHDLIITLGVVSPIILGHSYGGLVLQQFAVDYSTIAGGYILVDSTSYDAYKLDEVEIEGEDGNSTAAWIEKCRFYSSLAEEDLQVEMADWIKELKKSLPSSTHLEVEEFMSNPSMYETLCEELEFDFLSSRVTNHYEFFPDTPTIVIGRDPEASITQMIKDEGLYKSEAEEIETIWQSLIRSQTKLNANTKYILAEGSGHSVHLDKPEFIKRAAASILNQKAE</sequence>
<dbReference type="InterPro" id="IPR050266">
    <property type="entry name" value="AB_hydrolase_sf"/>
</dbReference>
<dbReference type="Gene3D" id="3.40.50.1820">
    <property type="entry name" value="alpha/beta hydrolase"/>
    <property type="match status" value="1"/>
</dbReference>
<accession>A0ABY4EMV5</accession>
<feature type="domain" description="AB hydrolase-1" evidence="1">
    <location>
        <begin position="40"/>
        <end position="141"/>
    </location>
</feature>
<evidence type="ECO:0000313" key="3">
    <source>
        <dbReference type="Proteomes" id="UP000831787"/>
    </source>
</evidence>
<organism evidence="2 3">
    <name type="scientific">Halobacillus salinarum</name>
    <dbReference type="NCBI Taxonomy" id="2932257"/>
    <lineage>
        <taxon>Bacteria</taxon>
        <taxon>Bacillati</taxon>
        <taxon>Bacillota</taxon>
        <taxon>Bacilli</taxon>
        <taxon>Bacillales</taxon>
        <taxon>Bacillaceae</taxon>
        <taxon>Halobacillus</taxon>
    </lineage>
</organism>
<protein>
    <submittedName>
        <fullName evidence="2">Alpha/beta hydrolase</fullName>
    </submittedName>
</protein>
<keyword evidence="2" id="KW-0378">Hydrolase</keyword>
<dbReference type="PANTHER" id="PTHR43798">
    <property type="entry name" value="MONOACYLGLYCEROL LIPASE"/>
    <property type="match status" value="1"/>
</dbReference>
<reference evidence="2 3" key="1">
    <citation type="submission" date="2022-04" db="EMBL/GenBank/DDBJ databases">
        <title>Halobacillus sp. isolated from saltern.</title>
        <authorList>
            <person name="Won M."/>
            <person name="Lee C.-M."/>
            <person name="Woen H.-Y."/>
            <person name="Kwon S.-W."/>
        </authorList>
    </citation>
    <scope>NUCLEOTIDE SEQUENCE [LARGE SCALE GENOMIC DNA]</scope>
    <source>
        <strain evidence="2 3">SSBR10-3</strain>
    </source>
</reference>
<dbReference type="InterPro" id="IPR000073">
    <property type="entry name" value="AB_hydrolase_1"/>
</dbReference>
<name>A0ABY4EMV5_9BACI</name>
<dbReference type="Proteomes" id="UP000831787">
    <property type="component" value="Chromosome"/>
</dbReference>
<dbReference type="EMBL" id="CP095073">
    <property type="protein sequence ID" value="UOQ45786.1"/>
    <property type="molecule type" value="Genomic_DNA"/>
</dbReference>
<dbReference type="SUPFAM" id="SSF53474">
    <property type="entry name" value="alpha/beta-Hydrolases"/>
    <property type="match status" value="1"/>
</dbReference>
<proteinExistence type="predicted"/>
<dbReference type="InterPro" id="IPR029058">
    <property type="entry name" value="AB_hydrolase_fold"/>
</dbReference>